<sequence length="60" mass="7088">MASHAHDNKLHGPWSHLPTEHNQEGNRNLQRICITLERIEYPYPPSLFEKEMVTMFIDTL</sequence>
<organism evidence="2 3">
    <name type="scientific">Mucuna pruriens</name>
    <name type="common">Velvet bean</name>
    <name type="synonym">Dolichos pruriens</name>
    <dbReference type="NCBI Taxonomy" id="157652"/>
    <lineage>
        <taxon>Eukaryota</taxon>
        <taxon>Viridiplantae</taxon>
        <taxon>Streptophyta</taxon>
        <taxon>Embryophyta</taxon>
        <taxon>Tracheophyta</taxon>
        <taxon>Spermatophyta</taxon>
        <taxon>Magnoliopsida</taxon>
        <taxon>eudicotyledons</taxon>
        <taxon>Gunneridae</taxon>
        <taxon>Pentapetalae</taxon>
        <taxon>rosids</taxon>
        <taxon>fabids</taxon>
        <taxon>Fabales</taxon>
        <taxon>Fabaceae</taxon>
        <taxon>Papilionoideae</taxon>
        <taxon>50 kb inversion clade</taxon>
        <taxon>NPAAA clade</taxon>
        <taxon>indigoferoid/millettioid clade</taxon>
        <taxon>Phaseoleae</taxon>
        <taxon>Mucuna</taxon>
    </lineage>
</organism>
<comment type="caution">
    <text evidence="2">The sequence shown here is derived from an EMBL/GenBank/DDBJ whole genome shotgun (WGS) entry which is preliminary data.</text>
</comment>
<dbReference type="AlphaFoldDB" id="A0A371EXE4"/>
<evidence type="ECO:0000256" key="1">
    <source>
        <dbReference type="SAM" id="MobiDB-lite"/>
    </source>
</evidence>
<feature type="compositionally biased region" description="Basic and acidic residues" evidence="1">
    <location>
        <begin position="1"/>
        <end position="10"/>
    </location>
</feature>
<evidence type="ECO:0000313" key="3">
    <source>
        <dbReference type="Proteomes" id="UP000257109"/>
    </source>
</evidence>
<dbReference type="EMBL" id="QJKJ01011611">
    <property type="protein sequence ID" value="RDX70676.1"/>
    <property type="molecule type" value="Genomic_DNA"/>
</dbReference>
<feature type="region of interest" description="Disordered" evidence="1">
    <location>
        <begin position="1"/>
        <end position="24"/>
    </location>
</feature>
<protein>
    <submittedName>
        <fullName evidence="2">Uncharacterized protein</fullName>
    </submittedName>
</protein>
<proteinExistence type="predicted"/>
<gene>
    <name evidence="2" type="ORF">CR513_50066</name>
</gene>
<accession>A0A371EXE4</accession>
<feature type="non-terminal residue" evidence="2">
    <location>
        <position position="1"/>
    </location>
</feature>
<dbReference type="Proteomes" id="UP000257109">
    <property type="component" value="Unassembled WGS sequence"/>
</dbReference>
<evidence type="ECO:0000313" key="2">
    <source>
        <dbReference type="EMBL" id="RDX70676.1"/>
    </source>
</evidence>
<name>A0A371EXE4_MUCPR</name>
<reference evidence="2" key="1">
    <citation type="submission" date="2018-05" db="EMBL/GenBank/DDBJ databases">
        <title>Draft genome of Mucuna pruriens seed.</title>
        <authorList>
            <person name="Nnadi N.E."/>
            <person name="Vos R."/>
            <person name="Hasami M.H."/>
            <person name="Devisetty U.K."/>
            <person name="Aguiy J.C."/>
        </authorList>
    </citation>
    <scope>NUCLEOTIDE SEQUENCE [LARGE SCALE GENOMIC DNA]</scope>
    <source>
        <strain evidence="2">JCA_2017</strain>
    </source>
</reference>
<keyword evidence="3" id="KW-1185">Reference proteome</keyword>